<feature type="region of interest" description="Disordered" evidence="1">
    <location>
        <begin position="44"/>
        <end position="78"/>
    </location>
</feature>
<dbReference type="EMBL" id="JBHTIS010003960">
    <property type="protein sequence ID" value="MFD1051897.1"/>
    <property type="molecule type" value="Genomic_DNA"/>
</dbReference>
<gene>
    <name evidence="2" type="ORF">ACFQ1S_43225</name>
</gene>
<dbReference type="Proteomes" id="UP001597045">
    <property type="component" value="Unassembled WGS sequence"/>
</dbReference>
<evidence type="ECO:0000256" key="1">
    <source>
        <dbReference type="SAM" id="MobiDB-lite"/>
    </source>
</evidence>
<comment type="caution">
    <text evidence="2">The sequence shown here is derived from an EMBL/GenBank/DDBJ whole genome shotgun (WGS) entry which is preliminary data.</text>
</comment>
<organism evidence="2 3">
    <name type="scientific">Kibdelosporangium lantanae</name>
    <dbReference type="NCBI Taxonomy" id="1497396"/>
    <lineage>
        <taxon>Bacteria</taxon>
        <taxon>Bacillati</taxon>
        <taxon>Actinomycetota</taxon>
        <taxon>Actinomycetes</taxon>
        <taxon>Pseudonocardiales</taxon>
        <taxon>Pseudonocardiaceae</taxon>
        <taxon>Kibdelosporangium</taxon>
    </lineage>
</organism>
<evidence type="ECO:0000313" key="2">
    <source>
        <dbReference type="EMBL" id="MFD1051897.1"/>
    </source>
</evidence>
<keyword evidence="3" id="KW-1185">Reference proteome</keyword>
<accession>A0ABW3MNU6</accession>
<protein>
    <submittedName>
        <fullName evidence="2">Uncharacterized protein</fullName>
    </submittedName>
</protein>
<evidence type="ECO:0000313" key="3">
    <source>
        <dbReference type="Proteomes" id="UP001597045"/>
    </source>
</evidence>
<name>A0ABW3MNU6_9PSEU</name>
<feature type="non-terminal residue" evidence="2">
    <location>
        <position position="78"/>
    </location>
</feature>
<reference evidence="3" key="1">
    <citation type="journal article" date="2019" name="Int. J. Syst. Evol. Microbiol.">
        <title>The Global Catalogue of Microorganisms (GCM) 10K type strain sequencing project: providing services to taxonomists for standard genome sequencing and annotation.</title>
        <authorList>
            <consortium name="The Broad Institute Genomics Platform"/>
            <consortium name="The Broad Institute Genome Sequencing Center for Infectious Disease"/>
            <person name="Wu L."/>
            <person name="Ma J."/>
        </authorList>
    </citation>
    <scope>NUCLEOTIDE SEQUENCE [LARGE SCALE GENOMIC DNA]</scope>
    <source>
        <strain evidence="3">JCM 31486</strain>
    </source>
</reference>
<feature type="compositionally biased region" description="Acidic residues" evidence="1">
    <location>
        <begin position="63"/>
        <end position="78"/>
    </location>
</feature>
<proteinExistence type="predicted"/>
<sequence length="78" mass="8606">MSDLLDIDNGDEFDAWLVRSNANLTRRTSQSLDIDGMLVTVRKEAESRSQSMLRPTVVSGSDDTTDTTEPDSADEPDD</sequence>